<keyword evidence="8" id="KW-1185">Reference proteome</keyword>
<keyword evidence="3 6" id="KW-0812">Transmembrane</keyword>
<feature type="transmembrane region" description="Helical" evidence="6">
    <location>
        <begin position="20"/>
        <end position="36"/>
    </location>
</feature>
<evidence type="ECO:0000256" key="2">
    <source>
        <dbReference type="ARBA" id="ARBA00022475"/>
    </source>
</evidence>
<evidence type="ECO:0000256" key="3">
    <source>
        <dbReference type="ARBA" id="ARBA00022692"/>
    </source>
</evidence>
<dbReference type="RefSeq" id="WP_152583144.1">
    <property type="nucleotide sequence ID" value="NZ_VIKT02000005.1"/>
</dbReference>
<proteinExistence type="predicted"/>
<feature type="transmembrane region" description="Helical" evidence="6">
    <location>
        <begin position="110"/>
        <end position="130"/>
    </location>
</feature>
<comment type="caution">
    <text evidence="7">The sequence shown here is derived from an EMBL/GenBank/DDBJ whole genome shotgun (WGS) entry which is preliminary data.</text>
</comment>
<name>A0A9E5JNX0_9MICO</name>
<evidence type="ECO:0000256" key="6">
    <source>
        <dbReference type="SAM" id="Phobius"/>
    </source>
</evidence>
<evidence type="ECO:0000256" key="4">
    <source>
        <dbReference type="ARBA" id="ARBA00022989"/>
    </source>
</evidence>
<accession>A0A9E5JNX0</accession>
<dbReference type="PANTHER" id="PTHR32196">
    <property type="entry name" value="ABC TRANSPORTER PERMEASE PROTEIN YPHD-RELATED-RELATED"/>
    <property type="match status" value="1"/>
</dbReference>
<comment type="subcellular location">
    <subcellularLocation>
        <location evidence="1">Cell membrane</location>
        <topology evidence="1">Multi-pass membrane protein</topology>
    </subcellularLocation>
</comment>
<keyword evidence="4 6" id="KW-1133">Transmembrane helix</keyword>
<feature type="transmembrane region" description="Helical" evidence="6">
    <location>
        <begin position="270"/>
        <end position="298"/>
    </location>
</feature>
<dbReference type="PANTHER" id="PTHR32196:SF19">
    <property type="entry name" value="GALACTOFURANOSE TRANSPORTER PERMEASE PROTEIN YTFT"/>
    <property type="match status" value="1"/>
</dbReference>
<dbReference type="CDD" id="cd06579">
    <property type="entry name" value="TM_PBP1_transp_AraH_like"/>
    <property type="match status" value="1"/>
</dbReference>
<evidence type="ECO:0000256" key="5">
    <source>
        <dbReference type="ARBA" id="ARBA00023136"/>
    </source>
</evidence>
<feature type="transmembrane region" description="Helical" evidence="6">
    <location>
        <begin position="305"/>
        <end position="331"/>
    </location>
</feature>
<feature type="transmembrane region" description="Helical" evidence="6">
    <location>
        <begin position="84"/>
        <end position="104"/>
    </location>
</feature>
<dbReference type="Pfam" id="PF02653">
    <property type="entry name" value="BPD_transp_2"/>
    <property type="match status" value="1"/>
</dbReference>
<dbReference type="AlphaFoldDB" id="A0A9E5JNX0"/>
<keyword evidence="5 6" id="KW-0472">Membrane</keyword>
<reference evidence="7 8" key="1">
    <citation type="submission" date="2020-03" db="EMBL/GenBank/DDBJ databases">
        <title>Chryseoglobus sp. isolated from a deep-sea seamount.</title>
        <authorList>
            <person name="Zhang D.-C."/>
        </authorList>
    </citation>
    <scope>NUCLEOTIDE SEQUENCE [LARGE SCALE GENOMIC DNA]</scope>
    <source>
        <strain evidence="7 8">KN1116</strain>
    </source>
</reference>
<dbReference type="GO" id="GO:0022857">
    <property type="term" value="F:transmembrane transporter activity"/>
    <property type="evidence" value="ECO:0007669"/>
    <property type="project" value="InterPro"/>
</dbReference>
<feature type="transmembrane region" description="Helical" evidence="6">
    <location>
        <begin position="180"/>
        <end position="202"/>
    </location>
</feature>
<organism evidence="7 8">
    <name type="scientific">Microcella pacifica</name>
    <dbReference type="NCBI Taxonomy" id="2591847"/>
    <lineage>
        <taxon>Bacteria</taxon>
        <taxon>Bacillati</taxon>
        <taxon>Actinomycetota</taxon>
        <taxon>Actinomycetes</taxon>
        <taxon>Micrococcales</taxon>
        <taxon>Microbacteriaceae</taxon>
        <taxon>Microcella</taxon>
    </lineage>
</organism>
<dbReference type="EMBL" id="VIKT02000005">
    <property type="protein sequence ID" value="NHF62406.1"/>
    <property type="molecule type" value="Genomic_DNA"/>
</dbReference>
<evidence type="ECO:0000313" key="7">
    <source>
        <dbReference type="EMBL" id="NHF62406.1"/>
    </source>
</evidence>
<sequence>MNESKSNLERVRAIIRSQYFWGIVAIFLLLLINLIKDPSYLNLSYNPTTGAFVGNIIDILRAAAPILMIAVGVCLVIATGGIDLSVGSVMVVSGAVTMEFLSAANQPDSIGAAALAILLALLLSTVLGLVNGVLVAFVGLQPFITTLVMMLAGRGIAKVITEGQNTSATNEPVRWIANGYAFGLPVVFLIAVAVIVVVSIVVRKSALGLMIEAIGIDPKASRLAGLNRRGLLLTVYAISGLLAGIAGIFATASVMTVDVSRTGYQLELDAILAVVIGGTSLAGGKFSIGGAVIGALLIATLDKTVLFLGVPSSATPAFKAIVIIALCLLSSERVRSLFRQRRLTTPLTPKETVPS</sequence>
<evidence type="ECO:0000313" key="8">
    <source>
        <dbReference type="Proteomes" id="UP000818266"/>
    </source>
</evidence>
<dbReference type="GO" id="GO:0005886">
    <property type="term" value="C:plasma membrane"/>
    <property type="evidence" value="ECO:0007669"/>
    <property type="project" value="UniProtKB-SubCell"/>
</dbReference>
<dbReference type="OrthoDB" id="9808136at2"/>
<feature type="transmembrane region" description="Helical" evidence="6">
    <location>
        <begin position="56"/>
        <end position="77"/>
    </location>
</feature>
<feature type="transmembrane region" description="Helical" evidence="6">
    <location>
        <begin position="231"/>
        <end position="250"/>
    </location>
</feature>
<dbReference type="InterPro" id="IPR001851">
    <property type="entry name" value="ABC_transp_permease"/>
</dbReference>
<evidence type="ECO:0000256" key="1">
    <source>
        <dbReference type="ARBA" id="ARBA00004651"/>
    </source>
</evidence>
<protein>
    <submittedName>
        <fullName evidence="7">ABC transporter permease</fullName>
    </submittedName>
</protein>
<dbReference type="Proteomes" id="UP000818266">
    <property type="component" value="Unassembled WGS sequence"/>
</dbReference>
<gene>
    <name evidence="7" type="ORF">FK219_003980</name>
</gene>
<keyword evidence="2" id="KW-1003">Cell membrane</keyword>